<dbReference type="Proteomes" id="UP001318860">
    <property type="component" value="Unassembled WGS sequence"/>
</dbReference>
<evidence type="ECO:0000313" key="2">
    <source>
        <dbReference type="Proteomes" id="UP001318860"/>
    </source>
</evidence>
<gene>
    <name evidence="1" type="ORF">DH2020_002172</name>
</gene>
<accession>A0ABR0XTK4</accession>
<dbReference type="EMBL" id="JABTTQ020000002">
    <property type="protein sequence ID" value="KAK6162331.1"/>
    <property type="molecule type" value="Genomic_DNA"/>
</dbReference>
<comment type="caution">
    <text evidence="1">The sequence shown here is derived from an EMBL/GenBank/DDBJ whole genome shotgun (WGS) entry which is preliminary data.</text>
</comment>
<protein>
    <submittedName>
        <fullName evidence="1">Uncharacterized protein</fullName>
    </submittedName>
</protein>
<evidence type="ECO:0000313" key="1">
    <source>
        <dbReference type="EMBL" id="KAK6162331.1"/>
    </source>
</evidence>
<proteinExistence type="predicted"/>
<organism evidence="1 2">
    <name type="scientific">Rehmannia glutinosa</name>
    <name type="common">Chinese foxglove</name>
    <dbReference type="NCBI Taxonomy" id="99300"/>
    <lineage>
        <taxon>Eukaryota</taxon>
        <taxon>Viridiplantae</taxon>
        <taxon>Streptophyta</taxon>
        <taxon>Embryophyta</taxon>
        <taxon>Tracheophyta</taxon>
        <taxon>Spermatophyta</taxon>
        <taxon>Magnoliopsida</taxon>
        <taxon>eudicotyledons</taxon>
        <taxon>Gunneridae</taxon>
        <taxon>Pentapetalae</taxon>
        <taxon>asterids</taxon>
        <taxon>lamiids</taxon>
        <taxon>Lamiales</taxon>
        <taxon>Orobanchaceae</taxon>
        <taxon>Rehmannieae</taxon>
        <taxon>Rehmannia</taxon>
    </lineage>
</organism>
<dbReference type="PANTHER" id="PTHR37695:SF1">
    <property type="entry name" value="RECOMBINATION INITIATION DEFECTS 3-RELATED"/>
    <property type="match status" value="1"/>
</dbReference>
<keyword evidence="2" id="KW-1185">Reference proteome</keyword>
<name>A0ABR0XTK4_REHGL</name>
<dbReference type="InterPro" id="IPR034546">
    <property type="entry name" value="PAIR1"/>
</dbReference>
<dbReference type="PANTHER" id="PTHR37695">
    <property type="entry name" value="RECOMBINATION INITIATION DEFECTS 3-RELATED"/>
    <property type="match status" value="1"/>
</dbReference>
<reference evidence="1 2" key="1">
    <citation type="journal article" date="2021" name="Comput. Struct. Biotechnol. J.">
        <title>De novo genome assembly of the potent medicinal plant Rehmannia glutinosa using nanopore technology.</title>
        <authorList>
            <person name="Ma L."/>
            <person name="Dong C."/>
            <person name="Song C."/>
            <person name="Wang X."/>
            <person name="Zheng X."/>
            <person name="Niu Y."/>
            <person name="Chen S."/>
            <person name="Feng W."/>
        </authorList>
    </citation>
    <scope>NUCLEOTIDE SEQUENCE [LARGE SCALE GENOMIC DNA]</scope>
    <source>
        <strain evidence="1">DH-2019</strain>
    </source>
</reference>
<sequence>MKLKINKACDLSSISVLPPHSRFLFFVCDQINKEIKHGFQWIRVFFDLWEKPNSITASTTTDTSITADAFTGVSSQHGFFSQFSQNSQDEILTNEVKLGSQERENSGRRSSCLPPISYARDESQMMVSRSSNNLMRKWSGQEFKCQVSEELEHRVGMIETSLSRLGMVLDSVQSDIIQVNKATKEVALEMKAVRQKLIVDDALQSMSKGQEDIKTCLDMGLKSLSDQLKQIVNQENLGEIISKLSALSEKIDTQMAVSCRSPPQEVQFPNKYVIKASINWFFSSFRILIHSRYSRFLTSHATRHLKEQPISLLPKVETGGWTSVKQERATSNVGNLKRSNQIKVSPNHLEWRVVIESDEETDEGFSCLLKEKGTGKDLKKSSNNVATVTRYFWSWQRHVSIRGSPKCE</sequence>